<protein>
    <submittedName>
        <fullName evidence="1">Uncharacterized protein</fullName>
    </submittedName>
</protein>
<proteinExistence type="predicted"/>
<name>A0A7K1T1S2_9SPHI</name>
<organism evidence="1 2">
    <name type="scientific">Mucilaginibacter arboris</name>
    <dbReference type="NCBI Taxonomy" id="2682090"/>
    <lineage>
        <taxon>Bacteria</taxon>
        <taxon>Pseudomonadati</taxon>
        <taxon>Bacteroidota</taxon>
        <taxon>Sphingobacteriia</taxon>
        <taxon>Sphingobacteriales</taxon>
        <taxon>Sphingobacteriaceae</taxon>
        <taxon>Mucilaginibacter</taxon>
    </lineage>
</organism>
<dbReference type="Proteomes" id="UP000462014">
    <property type="component" value="Unassembled WGS sequence"/>
</dbReference>
<sequence length="65" mass="7108">MTPEDLNVSCCFCGQGLLYKDAAEVSVCLTSNIEEVQGLYAHTSCFDKALHESVPRLLDNLTNAE</sequence>
<gene>
    <name evidence="1" type="ORF">GO621_18450</name>
</gene>
<evidence type="ECO:0000313" key="1">
    <source>
        <dbReference type="EMBL" id="MVN23504.1"/>
    </source>
</evidence>
<dbReference type="EMBL" id="WPIK01000032">
    <property type="protein sequence ID" value="MVN23504.1"/>
    <property type="molecule type" value="Genomic_DNA"/>
</dbReference>
<accession>A0A7K1T1S2</accession>
<comment type="caution">
    <text evidence="1">The sequence shown here is derived from an EMBL/GenBank/DDBJ whole genome shotgun (WGS) entry which is preliminary data.</text>
</comment>
<keyword evidence="2" id="KW-1185">Reference proteome</keyword>
<evidence type="ECO:0000313" key="2">
    <source>
        <dbReference type="Proteomes" id="UP000462014"/>
    </source>
</evidence>
<dbReference type="RefSeq" id="WP_157569828.1">
    <property type="nucleotide sequence ID" value="NZ_WPIK01000032.1"/>
</dbReference>
<reference evidence="1 2" key="1">
    <citation type="submission" date="2019-12" db="EMBL/GenBank/DDBJ databases">
        <title>Mucilaginibacter sp. HMF7410 genome sequencing and assembly.</title>
        <authorList>
            <person name="Kang H."/>
            <person name="Cha I."/>
            <person name="Kim H."/>
            <person name="Joh K."/>
        </authorList>
    </citation>
    <scope>NUCLEOTIDE SEQUENCE [LARGE SCALE GENOMIC DNA]</scope>
    <source>
        <strain evidence="1 2">HMF7410</strain>
    </source>
</reference>
<dbReference type="AlphaFoldDB" id="A0A7K1T1S2"/>